<dbReference type="Gene3D" id="3.40.50.1820">
    <property type="entry name" value="alpha/beta hydrolase"/>
    <property type="match status" value="1"/>
</dbReference>
<dbReference type="Proteomes" id="UP000214666">
    <property type="component" value="Chromosome"/>
</dbReference>
<evidence type="ECO:0000313" key="4">
    <source>
        <dbReference type="EMBL" id="ASR46434.1"/>
    </source>
</evidence>
<accession>A0A222WKF9</accession>
<evidence type="ECO:0000259" key="3">
    <source>
        <dbReference type="Pfam" id="PF05448"/>
    </source>
</evidence>
<protein>
    <submittedName>
        <fullName evidence="4">Acetylesterase</fullName>
    </submittedName>
</protein>
<name>A0A222WKF9_9BACL</name>
<dbReference type="KEGG" id="pkb:B4V02_06960"/>
<proteinExistence type="predicted"/>
<dbReference type="PANTHER" id="PTHR40111:SF1">
    <property type="entry name" value="CEPHALOSPORIN-C DEACETYLASE"/>
    <property type="match status" value="1"/>
</dbReference>
<feature type="domain" description="Acetyl xylan esterase" evidence="3">
    <location>
        <begin position="1"/>
        <end position="313"/>
    </location>
</feature>
<dbReference type="PANTHER" id="PTHR40111">
    <property type="entry name" value="CEPHALOSPORIN-C DEACETYLASE"/>
    <property type="match status" value="1"/>
</dbReference>
<dbReference type="GO" id="GO:0052689">
    <property type="term" value="F:carboxylic ester hydrolase activity"/>
    <property type="evidence" value="ECO:0007669"/>
    <property type="project" value="TreeGrafter"/>
</dbReference>
<dbReference type="SUPFAM" id="SSF53474">
    <property type="entry name" value="alpha/beta-Hydrolases"/>
    <property type="match status" value="1"/>
</dbReference>
<dbReference type="GO" id="GO:0005976">
    <property type="term" value="P:polysaccharide metabolic process"/>
    <property type="evidence" value="ECO:0007669"/>
    <property type="project" value="TreeGrafter"/>
</dbReference>
<gene>
    <name evidence="4" type="ORF">B4V02_06960</name>
</gene>
<evidence type="ECO:0000313" key="5">
    <source>
        <dbReference type="Proteomes" id="UP000214666"/>
    </source>
</evidence>
<dbReference type="OrthoDB" id="9770528at2"/>
<dbReference type="InterPro" id="IPR039069">
    <property type="entry name" value="CE7"/>
</dbReference>
<dbReference type="Pfam" id="PF05448">
    <property type="entry name" value="AXE1"/>
    <property type="match status" value="1"/>
</dbReference>
<organism evidence="4 5">
    <name type="scientific">Paenibacillus kribbensis</name>
    <dbReference type="NCBI Taxonomy" id="172713"/>
    <lineage>
        <taxon>Bacteria</taxon>
        <taxon>Bacillati</taxon>
        <taxon>Bacillota</taxon>
        <taxon>Bacilli</taxon>
        <taxon>Bacillales</taxon>
        <taxon>Paenibacillaceae</taxon>
        <taxon>Paenibacillus</taxon>
    </lineage>
</organism>
<feature type="active site" description="Charge relay system" evidence="1">
    <location>
        <position position="297"/>
    </location>
</feature>
<sequence length="318" mass="35849">MNVIEKRISELKQYRPDLTSPKDLDLFWDKTLEEVRAKPVCAFKTPVDTPYPHIFAYRVTFEGMDDTPLHAWYVRPRFARDQKLPCIVLFHGYTGGKGYPEDYSSWLMLGFAVLAVDVRGQGGETGDRLDDPHGTVKGWITKGILDKDTCYYKTITTDALRAVDWVAEQFDVDSTKIAISGASQGGGISLMMAALSDKAAITVADIPNMCHMDFGMMNSTSSLTEAAEFANRFPEHLEQVLHTLSYFDVMNLAHRIRIPVMMSVGFKDTVCMPETIFAAYNRIESSKTIEIYPFTGHWVEGFQRRKSAEFLVKALALN</sequence>
<dbReference type="InterPro" id="IPR008391">
    <property type="entry name" value="AXE1_dom"/>
</dbReference>
<dbReference type="AlphaFoldDB" id="A0A222WKF9"/>
<reference evidence="4 5" key="1">
    <citation type="submission" date="2017-03" db="EMBL/GenBank/DDBJ databases">
        <title>Complete genome sequence of Paenibacillus Kribbensis producing bioflocculants.</title>
        <authorList>
            <person name="Lee H.-G."/>
            <person name="Oh H.-M."/>
        </authorList>
    </citation>
    <scope>NUCLEOTIDE SEQUENCE [LARGE SCALE GENOMIC DNA]</scope>
    <source>
        <strain evidence="4 5">AM49</strain>
    </source>
</reference>
<feature type="active site" description="Nucleophile" evidence="1">
    <location>
        <position position="183"/>
    </location>
</feature>
<dbReference type="EMBL" id="CP020028">
    <property type="protein sequence ID" value="ASR46434.1"/>
    <property type="molecule type" value="Genomic_DNA"/>
</dbReference>
<keyword evidence="5" id="KW-1185">Reference proteome</keyword>
<feature type="active site" description="Charge relay system" evidence="1">
    <location>
        <position position="268"/>
    </location>
</feature>
<dbReference type="InterPro" id="IPR029058">
    <property type="entry name" value="AB_hydrolase_fold"/>
</dbReference>
<evidence type="ECO:0000256" key="2">
    <source>
        <dbReference type="PIRSR" id="PIRSR639069-2"/>
    </source>
</evidence>
<evidence type="ECO:0000256" key="1">
    <source>
        <dbReference type="PIRSR" id="PIRSR639069-1"/>
    </source>
</evidence>
<feature type="binding site" evidence="2">
    <location>
        <position position="93"/>
    </location>
    <ligand>
        <name>substrate</name>
    </ligand>
</feature>
<dbReference type="RefSeq" id="WP_094154237.1">
    <property type="nucleotide sequence ID" value="NZ_CP020028.1"/>
</dbReference>